<reference evidence="2 3" key="1">
    <citation type="submission" date="2014-07" db="EMBL/GenBank/DDBJ databases">
        <title>Draft genome sequence of Thalassospira profundimaris S25-3-2.</title>
        <authorList>
            <person name="Lai Q."/>
            <person name="Shao Z."/>
        </authorList>
    </citation>
    <scope>NUCLEOTIDE SEQUENCE [LARGE SCALE GENOMIC DNA]</scope>
    <source>
        <strain evidence="2 3">S25-3-2</strain>
    </source>
</reference>
<feature type="region of interest" description="Disordered" evidence="1">
    <location>
        <begin position="25"/>
        <end position="56"/>
    </location>
</feature>
<protein>
    <recommendedName>
        <fullName evidence="4">Tail protein</fullName>
    </recommendedName>
</protein>
<dbReference type="AlphaFoldDB" id="A0A367WWI7"/>
<evidence type="ECO:0000313" key="3">
    <source>
        <dbReference type="Proteomes" id="UP000252517"/>
    </source>
</evidence>
<evidence type="ECO:0008006" key="4">
    <source>
        <dbReference type="Google" id="ProtNLM"/>
    </source>
</evidence>
<organism evidence="2 3">
    <name type="scientific">Thalassospira profundimaris</name>
    <dbReference type="NCBI Taxonomy" id="502049"/>
    <lineage>
        <taxon>Bacteria</taxon>
        <taxon>Pseudomonadati</taxon>
        <taxon>Pseudomonadota</taxon>
        <taxon>Alphaproteobacteria</taxon>
        <taxon>Rhodospirillales</taxon>
        <taxon>Thalassospiraceae</taxon>
        <taxon>Thalassospira</taxon>
    </lineage>
</organism>
<gene>
    <name evidence="2" type="ORF">TH25_19280</name>
</gene>
<proteinExistence type="predicted"/>
<dbReference type="EMBL" id="JPWH01000019">
    <property type="protein sequence ID" value="RCK44802.1"/>
    <property type="molecule type" value="Genomic_DNA"/>
</dbReference>
<evidence type="ECO:0000313" key="2">
    <source>
        <dbReference type="EMBL" id="RCK44802.1"/>
    </source>
</evidence>
<feature type="compositionally biased region" description="Basic and acidic residues" evidence="1">
    <location>
        <begin position="34"/>
        <end position="54"/>
    </location>
</feature>
<comment type="caution">
    <text evidence="2">The sequence shown here is derived from an EMBL/GenBank/DDBJ whole genome shotgun (WGS) entry which is preliminary data.</text>
</comment>
<name>A0A367WWI7_9PROT</name>
<dbReference type="Pfam" id="PF05069">
    <property type="entry name" value="Phage_tail_S"/>
    <property type="match status" value="1"/>
</dbReference>
<sequence>MEQAIASLSPAGRKRLLRDIAREIRKRNKQRITKQQDPEGKPWEPRKRDSEGKIRGAKKMMLGFRKARRMQMTATPQGASVGFTGKTAAIAAVHHFGSVDYVEAGGPRIKYPERPLLGISREDMAMIRDRLINEIASGH</sequence>
<evidence type="ECO:0000256" key="1">
    <source>
        <dbReference type="SAM" id="MobiDB-lite"/>
    </source>
</evidence>
<accession>A0A367WWI7</accession>
<dbReference type="Proteomes" id="UP000252517">
    <property type="component" value="Unassembled WGS sequence"/>
</dbReference>
<dbReference type="NCBIfam" id="TIGR01635">
    <property type="entry name" value="tail_comp_S"/>
    <property type="match status" value="1"/>
</dbReference>
<dbReference type="InterPro" id="IPR006522">
    <property type="entry name" value="Phage_virion_morphogenesis"/>
</dbReference>